<name>A0A6V6Z032_9FLAO</name>
<dbReference type="Proteomes" id="UP000556700">
    <property type="component" value="Unassembled WGS sequence"/>
</dbReference>
<reference evidence="1 2" key="1">
    <citation type="submission" date="2020-06" db="EMBL/GenBank/DDBJ databases">
        <authorList>
            <person name="Criscuolo A."/>
        </authorList>
    </citation>
    <scope>NUCLEOTIDE SEQUENCE [LARGE SCALE GENOMIC DNA]</scope>
    <source>
        <strain evidence="2">CIP 110025</strain>
    </source>
</reference>
<gene>
    <name evidence="1" type="ORF">FLACHUCJ7_02052</name>
</gene>
<sequence length="124" mass="14160">MDTNQTSLSIALKYFNAWCQNDFEKTSSFLSDKIAFEMLINSYVSKAEFLQAVQFTASTLQEVILLTHLGNKEEAVLIYTLKLTGLAPLQICEHFKVRESKITFISHVHDTHELRNAGFDKNKT</sequence>
<protein>
    <submittedName>
        <fullName evidence="1">Uncharacterized protein</fullName>
    </submittedName>
</protein>
<dbReference type="RefSeq" id="WP_031457135.1">
    <property type="nucleotide sequence ID" value="NZ_CAIJDO010000138.1"/>
</dbReference>
<dbReference type="Gene3D" id="3.10.450.50">
    <property type="match status" value="1"/>
</dbReference>
<dbReference type="InterPro" id="IPR032710">
    <property type="entry name" value="NTF2-like_dom_sf"/>
</dbReference>
<organism evidence="1 2">
    <name type="scientific">Flavobacterium chungangense</name>
    <dbReference type="NCBI Taxonomy" id="554283"/>
    <lineage>
        <taxon>Bacteria</taxon>
        <taxon>Pseudomonadati</taxon>
        <taxon>Bacteroidota</taxon>
        <taxon>Flavobacteriia</taxon>
        <taxon>Flavobacteriales</taxon>
        <taxon>Flavobacteriaceae</taxon>
        <taxon>Flavobacterium</taxon>
    </lineage>
</organism>
<dbReference type="EMBL" id="CAIJDO010000138">
    <property type="protein sequence ID" value="CAD0004834.1"/>
    <property type="molecule type" value="Genomic_DNA"/>
</dbReference>
<dbReference type="AlphaFoldDB" id="A0A6V6Z032"/>
<evidence type="ECO:0000313" key="2">
    <source>
        <dbReference type="Proteomes" id="UP000556700"/>
    </source>
</evidence>
<comment type="caution">
    <text evidence="1">The sequence shown here is derived from an EMBL/GenBank/DDBJ whole genome shotgun (WGS) entry which is preliminary data.</text>
</comment>
<proteinExistence type="predicted"/>
<accession>A0A6V6Z032</accession>
<evidence type="ECO:0000313" key="1">
    <source>
        <dbReference type="EMBL" id="CAD0004834.1"/>
    </source>
</evidence>
<keyword evidence="2" id="KW-1185">Reference proteome</keyword>
<dbReference type="SUPFAM" id="SSF54427">
    <property type="entry name" value="NTF2-like"/>
    <property type="match status" value="1"/>
</dbReference>